<evidence type="ECO:0000256" key="6">
    <source>
        <dbReference type="SAM" id="Phobius"/>
    </source>
</evidence>
<feature type="transmembrane region" description="Helical" evidence="6">
    <location>
        <begin position="186"/>
        <end position="203"/>
    </location>
</feature>
<feature type="transmembrane region" description="Helical" evidence="6">
    <location>
        <begin position="79"/>
        <end position="101"/>
    </location>
</feature>
<dbReference type="AlphaFoldDB" id="A0A829YAJ1"/>
<feature type="domain" description="EamA" evidence="7">
    <location>
        <begin position="162"/>
        <end position="295"/>
    </location>
</feature>
<sequence length="304" mass="31267">MPAKVSAGRWRDAAIGASGYLWGLGAAAIWSGWWTVTRVGVVNDLPVADLAGLRFGISGLLLLPLAWRERRAIGAVGPRLLFFMAAGAGAPYVLVAGTGVALTSAGLGGAITVGLLPVFTLILSILFLREKVTRHLAAGIGCILLGAAFVTAGTWEAGRGGYGLALFVAGALMWAAYTVALKRSGLLPLTATAVISVASLALYTPIWLALSGSARLLAHPEELLMQILYQSLLAAIGALYCYGRAINRLGAARASVFAAIVPLFSVIIAAVVLHESPGLLELSGAALLATGALIAARKKPSSRC</sequence>
<evidence type="ECO:0000256" key="4">
    <source>
        <dbReference type="ARBA" id="ARBA00022989"/>
    </source>
</evidence>
<dbReference type="GO" id="GO:0016020">
    <property type="term" value="C:membrane"/>
    <property type="evidence" value="ECO:0007669"/>
    <property type="project" value="UniProtKB-SubCell"/>
</dbReference>
<comment type="similarity">
    <text evidence="2">Belongs to the EamA transporter family.</text>
</comment>
<dbReference type="InterPro" id="IPR000620">
    <property type="entry name" value="EamA_dom"/>
</dbReference>
<feature type="transmembrane region" description="Helical" evidence="6">
    <location>
        <begin position="254"/>
        <end position="273"/>
    </location>
</feature>
<feature type="transmembrane region" description="Helical" evidence="6">
    <location>
        <begin position="279"/>
        <end position="296"/>
    </location>
</feature>
<keyword evidence="5 6" id="KW-0472">Membrane</keyword>
<feature type="transmembrane region" description="Helical" evidence="6">
    <location>
        <begin position="107"/>
        <end position="128"/>
    </location>
</feature>
<gene>
    <name evidence="8" type="ORF">GCM10011487_22000</name>
</gene>
<keyword evidence="3 6" id="KW-0812">Transmembrane</keyword>
<name>A0A829YAJ1_9GAMM</name>
<feature type="transmembrane region" description="Helical" evidence="6">
    <location>
        <begin position="135"/>
        <end position="155"/>
    </location>
</feature>
<feature type="transmembrane region" description="Helical" evidence="6">
    <location>
        <begin position="161"/>
        <end position="179"/>
    </location>
</feature>
<proteinExistence type="inferred from homology"/>
<dbReference type="PANTHER" id="PTHR32322">
    <property type="entry name" value="INNER MEMBRANE TRANSPORTER"/>
    <property type="match status" value="1"/>
</dbReference>
<reference evidence="9" key="1">
    <citation type="submission" date="2020-01" db="EMBL/GenBank/DDBJ databases">
        <title>'Steroidobacter agaridevorans' sp. nov., agar-degrading bacteria isolated from rhizosphere soils.</title>
        <authorList>
            <person name="Ikenaga M."/>
            <person name="Kataoka M."/>
            <person name="Murouchi A."/>
            <person name="Katsuragi S."/>
            <person name="Sakai M."/>
        </authorList>
    </citation>
    <scope>NUCLEOTIDE SEQUENCE [LARGE SCALE GENOMIC DNA]</scope>
    <source>
        <strain evidence="9">YU21-B</strain>
    </source>
</reference>
<keyword evidence="4 6" id="KW-1133">Transmembrane helix</keyword>
<keyword evidence="9" id="KW-1185">Reference proteome</keyword>
<evidence type="ECO:0000256" key="1">
    <source>
        <dbReference type="ARBA" id="ARBA00004141"/>
    </source>
</evidence>
<evidence type="ECO:0000256" key="2">
    <source>
        <dbReference type="ARBA" id="ARBA00007362"/>
    </source>
</evidence>
<evidence type="ECO:0000313" key="8">
    <source>
        <dbReference type="EMBL" id="GFE80200.1"/>
    </source>
</evidence>
<dbReference type="Pfam" id="PF00892">
    <property type="entry name" value="EamA"/>
    <property type="match status" value="2"/>
</dbReference>
<comment type="subcellular location">
    <subcellularLocation>
        <location evidence="1">Membrane</location>
        <topology evidence="1">Multi-pass membrane protein</topology>
    </subcellularLocation>
</comment>
<evidence type="ECO:0000256" key="5">
    <source>
        <dbReference type="ARBA" id="ARBA00023136"/>
    </source>
</evidence>
<dbReference type="InterPro" id="IPR050638">
    <property type="entry name" value="AA-Vitamin_Transporters"/>
</dbReference>
<evidence type="ECO:0000256" key="3">
    <source>
        <dbReference type="ARBA" id="ARBA00022692"/>
    </source>
</evidence>
<evidence type="ECO:0000313" key="9">
    <source>
        <dbReference type="Proteomes" id="UP000445000"/>
    </source>
</evidence>
<dbReference type="RefSeq" id="WP_161811914.1">
    <property type="nucleotide sequence ID" value="NZ_BLJN01000002.1"/>
</dbReference>
<dbReference type="EMBL" id="BLJN01000002">
    <property type="protein sequence ID" value="GFE80200.1"/>
    <property type="molecule type" value="Genomic_DNA"/>
</dbReference>
<evidence type="ECO:0000259" key="7">
    <source>
        <dbReference type="Pfam" id="PF00892"/>
    </source>
</evidence>
<dbReference type="InterPro" id="IPR037185">
    <property type="entry name" value="EmrE-like"/>
</dbReference>
<comment type="caution">
    <text evidence="8">The sequence shown here is derived from an EMBL/GenBank/DDBJ whole genome shotgun (WGS) entry which is preliminary data.</text>
</comment>
<organism evidence="8 9">
    <name type="scientific">Steroidobacter agaridevorans</name>
    <dbReference type="NCBI Taxonomy" id="2695856"/>
    <lineage>
        <taxon>Bacteria</taxon>
        <taxon>Pseudomonadati</taxon>
        <taxon>Pseudomonadota</taxon>
        <taxon>Gammaproteobacteria</taxon>
        <taxon>Steroidobacterales</taxon>
        <taxon>Steroidobacteraceae</taxon>
        <taxon>Steroidobacter</taxon>
    </lineage>
</organism>
<accession>A0A829YAJ1</accession>
<dbReference type="Proteomes" id="UP000445000">
    <property type="component" value="Unassembled WGS sequence"/>
</dbReference>
<feature type="transmembrane region" description="Helical" evidence="6">
    <location>
        <begin position="12"/>
        <end position="33"/>
    </location>
</feature>
<dbReference type="SUPFAM" id="SSF103481">
    <property type="entry name" value="Multidrug resistance efflux transporter EmrE"/>
    <property type="match status" value="2"/>
</dbReference>
<feature type="transmembrane region" description="Helical" evidence="6">
    <location>
        <begin position="223"/>
        <end position="242"/>
    </location>
</feature>
<feature type="domain" description="EamA" evidence="7">
    <location>
        <begin position="18"/>
        <end position="151"/>
    </location>
</feature>
<feature type="transmembrane region" description="Helical" evidence="6">
    <location>
        <begin position="45"/>
        <end position="67"/>
    </location>
</feature>
<protein>
    <recommendedName>
        <fullName evidence="7">EamA domain-containing protein</fullName>
    </recommendedName>
</protein>
<dbReference type="PANTHER" id="PTHR32322:SF2">
    <property type="entry name" value="EAMA DOMAIN-CONTAINING PROTEIN"/>
    <property type="match status" value="1"/>
</dbReference>